<accession>A0ACB8V9R6</accession>
<reference evidence="1" key="1">
    <citation type="submission" date="2022-04" db="EMBL/GenBank/DDBJ databases">
        <title>Jade perch genome.</title>
        <authorList>
            <person name="Chao B."/>
        </authorList>
    </citation>
    <scope>NUCLEOTIDE SEQUENCE</scope>
    <source>
        <strain evidence="1">CB-2022</strain>
    </source>
</reference>
<keyword evidence="2" id="KW-1185">Reference proteome</keyword>
<dbReference type="EMBL" id="CM041553">
    <property type="protein sequence ID" value="KAI3352385.1"/>
    <property type="molecule type" value="Genomic_DNA"/>
</dbReference>
<proteinExistence type="predicted"/>
<name>A0ACB8V9R6_9TELE</name>
<evidence type="ECO:0000313" key="1">
    <source>
        <dbReference type="EMBL" id="KAI3352385.1"/>
    </source>
</evidence>
<evidence type="ECO:0000313" key="2">
    <source>
        <dbReference type="Proteomes" id="UP000831701"/>
    </source>
</evidence>
<sequence length="563" mass="63718">MGSQQRHHVVVSQQRRKSSDCPVKQQCPGAGTPSSLRELQDLKMKRRDLANIPPGPKPWPVVGNFGGFLVPSFVRRRSARQADNRSPLDVLTRQAEVYGNVYSLFVGSQLVVVLSGYEVVKDALSNHPDLFSDRPAVPSITILTKRKGMLFEMQWKIWMHHCLGKRIMGADKVMQMPIRMEEVDTGQLDEEEEEEAVERQVKRQLFLHSKACIIKGIVFAPYGPVWREQRKFCHATLRSFGLGKLSLEPCILEGLTSVKMELLRLNEESGGAGVNLAPLINNAVSNVICSLILGQRFDREDREFRAKLNLMARGLEICVNGPAVLINVFPLLYHLPFGVFKELRQVEGDLTVFLKRIIAEHRETLDPNSPRDLTDMYLIKILEQQAAGKEDSSFTEDYLFYIIGDLFIAGTDTTANSVLWILFYMVLYPDVQEKVQAEIDAVVGSHRVPSFTDKGSLPFTEATIMEVQRLTVVVPLAIPHMASETTEFRGYTIPKGTVVVPNLWSVHRDPTVWDDPDTFNPTRFLDKEGKLLRKECFIPFGIVENKQQKMETLNESTLKMYSA</sequence>
<comment type="caution">
    <text evidence="1">The sequence shown here is derived from an EMBL/GenBank/DDBJ whole genome shotgun (WGS) entry which is preliminary data.</text>
</comment>
<protein>
    <submittedName>
        <fullName evidence="1">Uncharacterized protein</fullName>
    </submittedName>
</protein>
<organism evidence="1 2">
    <name type="scientific">Scortum barcoo</name>
    <name type="common">barcoo grunter</name>
    <dbReference type="NCBI Taxonomy" id="214431"/>
    <lineage>
        <taxon>Eukaryota</taxon>
        <taxon>Metazoa</taxon>
        <taxon>Chordata</taxon>
        <taxon>Craniata</taxon>
        <taxon>Vertebrata</taxon>
        <taxon>Euteleostomi</taxon>
        <taxon>Actinopterygii</taxon>
        <taxon>Neopterygii</taxon>
        <taxon>Teleostei</taxon>
        <taxon>Neoteleostei</taxon>
        <taxon>Acanthomorphata</taxon>
        <taxon>Eupercaria</taxon>
        <taxon>Centrarchiformes</taxon>
        <taxon>Terapontoidei</taxon>
        <taxon>Terapontidae</taxon>
        <taxon>Scortum</taxon>
    </lineage>
</organism>
<gene>
    <name evidence="1" type="ORF">L3Q82_005351</name>
</gene>
<dbReference type="Proteomes" id="UP000831701">
    <property type="component" value="Chromosome 23"/>
</dbReference>